<dbReference type="HOGENOM" id="CLU_021603_0_1_12"/>
<organism evidence="4 5">
    <name type="scientific">Leadbettera azotonutricia (strain ATCC BAA-888 / DSM 13862 / ZAS-9)</name>
    <name type="common">Treponema azotonutricium</name>
    <dbReference type="NCBI Taxonomy" id="545695"/>
    <lineage>
        <taxon>Bacteria</taxon>
        <taxon>Pseudomonadati</taxon>
        <taxon>Spirochaetota</taxon>
        <taxon>Spirochaetia</taxon>
        <taxon>Spirochaetales</taxon>
        <taxon>Breznakiellaceae</taxon>
        <taxon>Leadbettera</taxon>
    </lineage>
</organism>
<dbReference type="GO" id="GO:0005737">
    <property type="term" value="C:cytoplasm"/>
    <property type="evidence" value="ECO:0007669"/>
    <property type="project" value="TreeGrafter"/>
</dbReference>
<keyword evidence="5" id="KW-1185">Reference proteome</keyword>
<dbReference type="eggNOG" id="COG1446">
    <property type="taxonomic scope" value="Bacteria"/>
</dbReference>
<dbReference type="PANTHER" id="PTHR10188">
    <property type="entry name" value="L-ASPARAGINASE"/>
    <property type="match status" value="1"/>
</dbReference>
<dbReference type="GO" id="GO:0003948">
    <property type="term" value="F:N4-(beta-N-acetylglucosaminyl)-L-asparaginase activity"/>
    <property type="evidence" value="ECO:0007669"/>
    <property type="project" value="UniProtKB-EC"/>
</dbReference>
<evidence type="ECO:0000313" key="4">
    <source>
        <dbReference type="EMBL" id="AEF80807.1"/>
    </source>
</evidence>
<proteinExistence type="predicted"/>
<evidence type="ECO:0000313" key="5">
    <source>
        <dbReference type="Proteomes" id="UP000009222"/>
    </source>
</evidence>
<dbReference type="SUPFAM" id="SSF56235">
    <property type="entry name" value="N-terminal nucleophile aminohydrolases (Ntn hydrolases)"/>
    <property type="match status" value="1"/>
</dbReference>
<sequence length="296" mass="31132">MKYAVIGTWKMAHDGVCLASEILEKEGSLAEAIKRAINDVENNPEYLSVGYGGLPNREGEVELDAAYMDGSTGLYGSVIGAKGIANPIDAAIELGKRQLNCMLSGEGAEKYARMNGFEIKNMLTGNAKKRWLEMRESAKDSVYQGHDTVGVIVCRERCIAAGVSTSGLFYKEPGRVGDSPIIGGGLYCLNGIGGAAATGVGEDILRGCLSYEAVRQMESGKSAQQACDDALAAHIKRMDGLGIKLGDISLVALDAGGGLGAATNMQEFPFVYADQDNAPALWLASAGPGRTIIDRA</sequence>
<dbReference type="EMBL" id="CP001841">
    <property type="protein sequence ID" value="AEF80807.1"/>
    <property type="molecule type" value="Genomic_DNA"/>
</dbReference>
<dbReference type="InParanoid" id="F5Y7Y1"/>
<name>F5Y7Y1_LEAAZ</name>
<feature type="active site" description="Nucleophile" evidence="1">
    <location>
        <position position="148"/>
    </location>
</feature>
<dbReference type="CDD" id="cd04513">
    <property type="entry name" value="Glycosylasparaginase"/>
    <property type="match status" value="1"/>
</dbReference>
<feature type="site" description="Cleavage; by autolysis" evidence="3">
    <location>
        <begin position="147"/>
        <end position="148"/>
    </location>
</feature>
<reference evidence="5" key="1">
    <citation type="submission" date="2009-12" db="EMBL/GenBank/DDBJ databases">
        <title>Complete sequence of Treponema azotonutricium strain ZAS-9.</title>
        <authorList>
            <person name="Tetu S.G."/>
            <person name="Matson E."/>
            <person name="Ren Q."/>
            <person name="Seshadri R."/>
            <person name="Elbourne L."/>
            <person name="Hassan K.A."/>
            <person name="Durkin A."/>
            <person name="Radune D."/>
            <person name="Mohamoud Y."/>
            <person name="Shay R."/>
            <person name="Jin S."/>
            <person name="Zhang X."/>
            <person name="Lucey K."/>
            <person name="Ballor N.R."/>
            <person name="Ottesen E."/>
            <person name="Rosenthal R."/>
            <person name="Allen A."/>
            <person name="Leadbetter J.R."/>
            <person name="Paulsen I.T."/>
        </authorList>
    </citation>
    <scope>NUCLEOTIDE SEQUENCE [LARGE SCALE GENOMIC DNA]</scope>
    <source>
        <strain evidence="5">ATCC BAA-888 / DSM 13862 / ZAS-9</strain>
    </source>
</reference>
<keyword evidence="4" id="KW-0378">Hydrolase</keyword>
<evidence type="ECO:0000256" key="3">
    <source>
        <dbReference type="PIRSR" id="PIRSR600246-3"/>
    </source>
</evidence>
<dbReference type="OrthoDB" id="9780217at2"/>
<evidence type="ECO:0000256" key="2">
    <source>
        <dbReference type="PIRSR" id="PIRSR600246-2"/>
    </source>
</evidence>
<accession>F5Y7Y1</accession>
<dbReference type="AlphaFoldDB" id="F5Y7Y1"/>
<dbReference type="Pfam" id="PF01112">
    <property type="entry name" value="Asparaginase_2"/>
    <property type="match status" value="1"/>
</dbReference>
<dbReference type="EC" id="3.5.1.26" evidence="4"/>
<reference evidence="4 5" key="2">
    <citation type="journal article" date="2011" name="ISME J.">
        <title>RNA-seq reveals cooperative metabolic interactions between two termite-gut spirochete species in co-culture.</title>
        <authorList>
            <person name="Rosenthal A.Z."/>
            <person name="Matson E.G."/>
            <person name="Eldar A."/>
            <person name="Leadbetter J.R."/>
        </authorList>
    </citation>
    <scope>NUCLEOTIDE SEQUENCE [LARGE SCALE GENOMIC DNA]</scope>
    <source>
        <strain evidence="5">ATCC BAA-888 / DSM 13862 / ZAS-9</strain>
    </source>
</reference>
<dbReference type="Gene3D" id="3.60.20.30">
    <property type="entry name" value="(Glycosyl)asparaginase"/>
    <property type="match status" value="1"/>
</dbReference>
<gene>
    <name evidence="4" type="ordered locus">TREAZ_2327</name>
</gene>
<dbReference type="RefSeq" id="WP_015709728.1">
    <property type="nucleotide sequence ID" value="NC_015577.1"/>
</dbReference>
<dbReference type="InterPro" id="IPR000246">
    <property type="entry name" value="Peptidase_T2"/>
</dbReference>
<dbReference type="Proteomes" id="UP000009222">
    <property type="component" value="Chromosome"/>
</dbReference>
<dbReference type="KEGG" id="taz:TREAZ_2327"/>
<protein>
    <submittedName>
        <fullName evidence="4">N(4)-(Beta-N-acetylglucosaminyl)-L-asparaginase (Glycosylasparaginase) (Aspartylglucosaminidase) (N4-(N-acetyl-beta-glucosaminyl)-L-asparagine amidase) (AGA)</fullName>
        <ecNumber evidence="4">3.5.1.26</ecNumber>
    </submittedName>
</protein>
<feature type="binding site" evidence="2">
    <location>
        <begin position="198"/>
        <end position="201"/>
    </location>
    <ligand>
        <name>substrate</name>
    </ligand>
</feature>
<feature type="binding site" evidence="2">
    <location>
        <begin position="175"/>
        <end position="178"/>
    </location>
    <ligand>
        <name>substrate</name>
    </ligand>
</feature>
<evidence type="ECO:0000256" key="1">
    <source>
        <dbReference type="PIRSR" id="PIRSR600246-1"/>
    </source>
</evidence>
<dbReference type="STRING" id="545695.TREAZ_2327"/>
<dbReference type="InterPro" id="IPR029055">
    <property type="entry name" value="Ntn_hydrolases_N"/>
</dbReference>
<dbReference type="PANTHER" id="PTHR10188:SF6">
    <property type="entry name" value="N(4)-(BETA-N-ACETYLGLUCOSAMINYL)-L-ASPARAGINASE"/>
    <property type="match status" value="1"/>
</dbReference>